<reference evidence="1 2" key="2">
    <citation type="submission" date="2018-03" db="EMBL/GenBank/DDBJ databases">
        <title>The ancient ancestry and fast evolution of plastids.</title>
        <authorList>
            <person name="Moore K.R."/>
            <person name="Magnabosco C."/>
            <person name="Momper L."/>
            <person name="Gold D.A."/>
            <person name="Bosak T."/>
            <person name="Fournier G.P."/>
        </authorList>
    </citation>
    <scope>NUCLEOTIDE SEQUENCE [LARGE SCALE GENOMIC DNA]</scope>
    <source>
        <strain evidence="1 2">ULC007</strain>
    </source>
</reference>
<organism evidence="1 2">
    <name type="scientific">Phormidesmis priestleyi ULC007</name>
    <dbReference type="NCBI Taxonomy" id="1920490"/>
    <lineage>
        <taxon>Bacteria</taxon>
        <taxon>Bacillati</taxon>
        <taxon>Cyanobacteriota</taxon>
        <taxon>Cyanophyceae</taxon>
        <taxon>Leptolyngbyales</taxon>
        <taxon>Leptolyngbyaceae</taxon>
        <taxon>Phormidesmis</taxon>
    </lineage>
</organism>
<dbReference type="NCBIfam" id="NF038191">
    <property type="entry name" value="V_Cas12k"/>
    <property type="match status" value="1"/>
</dbReference>
<reference evidence="1 2" key="1">
    <citation type="submission" date="2018-02" db="EMBL/GenBank/DDBJ databases">
        <authorList>
            <person name="Cohen D.B."/>
            <person name="Kent A.D."/>
        </authorList>
    </citation>
    <scope>NUCLEOTIDE SEQUENCE [LARGE SCALE GENOMIC DNA]</scope>
    <source>
        <strain evidence="1 2">ULC007</strain>
    </source>
</reference>
<protein>
    <submittedName>
        <fullName evidence="1">Uncharacterized protein</fullName>
    </submittedName>
</protein>
<name>A0A2T1D9S5_9CYAN</name>
<dbReference type="STRING" id="1920490.GCA_001895925_01931"/>
<evidence type="ECO:0000313" key="2">
    <source>
        <dbReference type="Proteomes" id="UP000238634"/>
    </source>
</evidence>
<gene>
    <name evidence="1" type="ORF">C7B65_19260</name>
</gene>
<dbReference type="Proteomes" id="UP000238634">
    <property type="component" value="Unassembled WGS sequence"/>
</dbReference>
<comment type="caution">
    <text evidence="1">The sequence shown here is derived from an EMBL/GenBank/DDBJ whole genome shotgun (WGS) entry which is preliminary data.</text>
</comment>
<sequence length="282" mass="31959">MAWQEGRGEGEPWNLHRLVVSCAIDTDSWAQEGTEQIRQKKASECAEIIACNKVKKNLSKDQEAFLKRRETMLALLDNPFPRPSRPLYQGQPSILAGVSYGLDKPATLAIIDIQTGKAITYRSIRQLLGENYKLLNRYRLQQQRNAHQRHKNQQKGAFNRFGESNSGKHLDRLIAHEIVAIAQKYQVSSLILPDLSDIREIVQGEVQARAEQEIPGSIELQRQYALQYRASVHRWRHAQLSQCIGSQAAQVGISIEVVKQPFTGTPQEKPKNLAIAAYQSRK</sequence>
<dbReference type="AlphaFoldDB" id="A0A2T1D9S5"/>
<proteinExistence type="predicted"/>
<accession>A0A2T1D9S5</accession>
<evidence type="ECO:0000313" key="1">
    <source>
        <dbReference type="EMBL" id="PSB17280.1"/>
    </source>
</evidence>
<dbReference type="EMBL" id="PVWG01000030">
    <property type="protein sequence ID" value="PSB17280.1"/>
    <property type="molecule type" value="Genomic_DNA"/>
</dbReference>
<keyword evidence="2" id="KW-1185">Reference proteome</keyword>
<dbReference type="InterPro" id="IPR049868">
    <property type="entry name" value="V_Cas12k"/>
</dbReference>